<feature type="transmembrane region" description="Helical" evidence="1">
    <location>
        <begin position="129"/>
        <end position="148"/>
    </location>
</feature>
<comment type="caution">
    <text evidence="2">The sequence shown here is derived from an EMBL/GenBank/DDBJ whole genome shotgun (WGS) entry which is preliminary data.</text>
</comment>
<dbReference type="Proteomes" id="UP000770015">
    <property type="component" value="Unassembled WGS sequence"/>
</dbReference>
<proteinExistence type="predicted"/>
<evidence type="ECO:0000313" key="2">
    <source>
        <dbReference type="EMBL" id="KAH6697158.1"/>
    </source>
</evidence>
<dbReference type="OrthoDB" id="4961272at2759"/>
<reference evidence="2" key="1">
    <citation type="journal article" date="2021" name="Nat. Commun.">
        <title>Genetic determinants of endophytism in the Arabidopsis root mycobiome.</title>
        <authorList>
            <person name="Mesny F."/>
            <person name="Miyauchi S."/>
            <person name="Thiergart T."/>
            <person name="Pickel B."/>
            <person name="Atanasova L."/>
            <person name="Karlsson M."/>
            <person name="Huettel B."/>
            <person name="Barry K.W."/>
            <person name="Haridas S."/>
            <person name="Chen C."/>
            <person name="Bauer D."/>
            <person name="Andreopoulos W."/>
            <person name="Pangilinan J."/>
            <person name="LaButti K."/>
            <person name="Riley R."/>
            <person name="Lipzen A."/>
            <person name="Clum A."/>
            <person name="Drula E."/>
            <person name="Henrissat B."/>
            <person name="Kohler A."/>
            <person name="Grigoriev I.V."/>
            <person name="Martin F.M."/>
            <person name="Hacquard S."/>
        </authorList>
    </citation>
    <scope>NUCLEOTIDE SEQUENCE</scope>
    <source>
        <strain evidence="2">MPI-SDFR-AT-0117</strain>
    </source>
</reference>
<keyword evidence="1" id="KW-0472">Membrane</keyword>
<evidence type="ECO:0000256" key="1">
    <source>
        <dbReference type="SAM" id="Phobius"/>
    </source>
</evidence>
<evidence type="ECO:0000313" key="3">
    <source>
        <dbReference type="Proteomes" id="UP000770015"/>
    </source>
</evidence>
<protein>
    <submittedName>
        <fullName evidence="2">Uncharacterized protein</fullName>
    </submittedName>
</protein>
<keyword evidence="1" id="KW-1133">Transmembrane helix</keyword>
<name>A0A9P9AGD8_9PEZI</name>
<dbReference type="EMBL" id="JAGSXJ010000001">
    <property type="protein sequence ID" value="KAH6697158.1"/>
    <property type="molecule type" value="Genomic_DNA"/>
</dbReference>
<dbReference type="AlphaFoldDB" id="A0A9P9AGD8"/>
<organism evidence="2 3">
    <name type="scientific">Plectosphaerella plurivora</name>
    <dbReference type="NCBI Taxonomy" id="936078"/>
    <lineage>
        <taxon>Eukaryota</taxon>
        <taxon>Fungi</taxon>
        <taxon>Dikarya</taxon>
        <taxon>Ascomycota</taxon>
        <taxon>Pezizomycotina</taxon>
        <taxon>Sordariomycetes</taxon>
        <taxon>Hypocreomycetidae</taxon>
        <taxon>Glomerellales</taxon>
        <taxon>Plectosphaerellaceae</taxon>
        <taxon>Plectosphaerella</taxon>
    </lineage>
</organism>
<accession>A0A9P9AGD8</accession>
<sequence length="253" mass="28733">MLSTKYHLAYWAVALSSAAIYRLSSSSLVRSLRNESLSSHWQHTPPMPPRIAHLLVALGSVVEYYQIPDDLPKPTVLIHVLLAFMVAGNLECLRQNRKDIEPTVFSLCLRGPRTKLHGFDRLLKNMAECLFLVIPLSAIILFLVLKITDEALSRIWDMSLLHIVPFWPFPDTGLHAKGRRGSAMVSMIIASPFTDVAETLYYVIARKIVPGRPGWVPEPQALIEYHTLHPLRALEMSTGLFTWPIRVWFQKDN</sequence>
<gene>
    <name evidence="2" type="ORF">F5X68DRAFT_226545</name>
</gene>
<keyword evidence="1" id="KW-0812">Transmembrane</keyword>
<keyword evidence="3" id="KW-1185">Reference proteome</keyword>
<feature type="transmembrane region" description="Helical" evidence="1">
    <location>
        <begin position="183"/>
        <end position="204"/>
    </location>
</feature>